<feature type="transmembrane region" description="Helical" evidence="1">
    <location>
        <begin position="145"/>
        <end position="163"/>
    </location>
</feature>
<protein>
    <submittedName>
        <fullName evidence="3">CPBP family intramembrane metalloprotease</fullName>
    </submittedName>
</protein>
<proteinExistence type="predicted"/>
<keyword evidence="4" id="KW-1185">Reference proteome</keyword>
<reference evidence="3 4" key="1">
    <citation type="journal article" date="2019" name="Antonie Van Leeuwenhoek">
        <title>Description of 'Ca. Methylobacter oryzae' KRF1, a novel species from the environmentally important Methylobacter clade 2.</title>
        <authorList>
            <person name="Khatri K."/>
            <person name="Mohite J.A."/>
            <person name="Pandit P.S."/>
            <person name="Bahulikar R."/>
            <person name="Rahalkar M.C."/>
        </authorList>
    </citation>
    <scope>NUCLEOTIDE SEQUENCE [LARGE SCALE GENOMIC DNA]</scope>
    <source>
        <strain evidence="3 4">KRF1</strain>
    </source>
</reference>
<sequence>MAKYPINPDDFFKKACAFEAALILVALFLGWIANINPFAYLYFSEPAIAYGVIGTAPLFLLFLVLELIPAESIVKIRKVLFETLGPGLYRYHWTDLLILASIAGLSEELLFRGVIQPWLESSWGLTAGLIASNVIFGLAHAVTPLYAVLAALTGIYLGLAMDYGSDRNLLVPIVIHSLYDFLAFIALVRAYRARRLADPKE</sequence>
<evidence type="ECO:0000259" key="2">
    <source>
        <dbReference type="Pfam" id="PF02517"/>
    </source>
</evidence>
<accession>A0ABY3C6C6</accession>
<keyword evidence="1" id="KW-0812">Transmembrane</keyword>
<feature type="domain" description="CAAX prenyl protease 2/Lysostaphin resistance protein A-like" evidence="2">
    <location>
        <begin position="93"/>
        <end position="182"/>
    </location>
</feature>
<comment type="caution">
    <text evidence="3">The sequence shown here is derived from an EMBL/GenBank/DDBJ whole genome shotgun (WGS) entry which is preliminary data.</text>
</comment>
<keyword evidence="3" id="KW-0645">Protease</keyword>
<dbReference type="PANTHER" id="PTHR43592:SF15">
    <property type="entry name" value="CAAX AMINO TERMINAL PROTEASE FAMILY PROTEIN"/>
    <property type="match status" value="1"/>
</dbReference>
<dbReference type="Pfam" id="PF02517">
    <property type="entry name" value="Rce1-like"/>
    <property type="match status" value="1"/>
</dbReference>
<name>A0ABY3C6C6_9GAMM</name>
<dbReference type="GO" id="GO:0008237">
    <property type="term" value="F:metallopeptidase activity"/>
    <property type="evidence" value="ECO:0007669"/>
    <property type="project" value="UniProtKB-KW"/>
</dbReference>
<evidence type="ECO:0000313" key="3">
    <source>
        <dbReference type="EMBL" id="TRW90280.1"/>
    </source>
</evidence>
<evidence type="ECO:0000256" key="1">
    <source>
        <dbReference type="SAM" id="Phobius"/>
    </source>
</evidence>
<keyword evidence="3" id="KW-0482">Metalloprotease</keyword>
<dbReference type="InterPro" id="IPR003675">
    <property type="entry name" value="Rce1/LyrA-like_dom"/>
</dbReference>
<dbReference type="RefSeq" id="WP_127029802.1">
    <property type="nucleotide sequence ID" value="NZ_RYFG02000119.1"/>
</dbReference>
<feature type="transmembrane region" description="Helical" evidence="1">
    <location>
        <begin position="21"/>
        <end position="42"/>
    </location>
</feature>
<evidence type="ECO:0000313" key="4">
    <source>
        <dbReference type="Proteomes" id="UP000733744"/>
    </source>
</evidence>
<keyword evidence="1" id="KW-0472">Membrane</keyword>
<dbReference type="EMBL" id="RYFG02000119">
    <property type="protein sequence ID" value="TRW90280.1"/>
    <property type="molecule type" value="Genomic_DNA"/>
</dbReference>
<keyword evidence="3" id="KW-0378">Hydrolase</keyword>
<organism evidence="3 4">
    <name type="scientific">Candidatus Methylobacter oryzae</name>
    <dbReference type="NCBI Taxonomy" id="2497749"/>
    <lineage>
        <taxon>Bacteria</taxon>
        <taxon>Pseudomonadati</taxon>
        <taxon>Pseudomonadota</taxon>
        <taxon>Gammaproteobacteria</taxon>
        <taxon>Methylococcales</taxon>
        <taxon>Methylococcaceae</taxon>
        <taxon>Methylobacter</taxon>
    </lineage>
</organism>
<dbReference type="Proteomes" id="UP000733744">
    <property type="component" value="Unassembled WGS sequence"/>
</dbReference>
<dbReference type="PANTHER" id="PTHR43592">
    <property type="entry name" value="CAAX AMINO TERMINAL PROTEASE"/>
    <property type="match status" value="1"/>
</dbReference>
<feature type="transmembrane region" description="Helical" evidence="1">
    <location>
        <begin position="169"/>
        <end position="191"/>
    </location>
</feature>
<keyword evidence="1" id="KW-1133">Transmembrane helix</keyword>
<gene>
    <name evidence="3" type="ORF">EKO24_019790</name>
</gene>
<feature type="transmembrane region" description="Helical" evidence="1">
    <location>
        <begin position="48"/>
        <end position="68"/>
    </location>
</feature>